<dbReference type="InterPro" id="IPR050975">
    <property type="entry name" value="Sleep_regulator"/>
</dbReference>
<dbReference type="GO" id="GO:0032222">
    <property type="term" value="P:regulation of synaptic transmission, cholinergic"/>
    <property type="evidence" value="ECO:0007669"/>
    <property type="project" value="InterPro"/>
</dbReference>
<proteinExistence type="predicted"/>
<comment type="caution">
    <text evidence="8">The sequence shown here is derived from an EMBL/GenBank/DDBJ whole genome shotgun (WGS) entry which is preliminary data.</text>
</comment>
<feature type="signal peptide" evidence="7">
    <location>
        <begin position="1"/>
        <end position="22"/>
    </location>
</feature>
<evidence type="ECO:0000256" key="1">
    <source>
        <dbReference type="ARBA" id="ARBA00004589"/>
    </source>
</evidence>
<keyword evidence="2" id="KW-0336">GPI-anchor</keyword>
<organism evidence="8 9">
    <name type="scientific">Allacma fusca</name>
    <dbReference type="NCBI Taxonomy" id="39272"/>
    <lineage>
        <taxon>Eukaryota</taxon>
        <taxon>Metazoa</taxon>
        <taxon>Ecdysozoa</taxon>
        <taxon>Arthropoda</taxon>
        <taxon>Hexapoda</taxon>
        <taxon>Collembola</taxon>
        <taxon>Symphypleona</taxon>
        <taxon>Sminthuridae</taxon>
        <taxon>Allacma</taxon>
    </lineage>
</organism>
<keyword evidence="4" id="KW-0325">Glycoprotein</keyword>
<dbReference type="OrthoDB" id="6496929at2759"/>
<dbReference type="InterPro" id="IPR031424">
    <property type="entry name" value="QVR-like"/>
</dbReference>
<name>A0A8J2Q1V1_9HEXA</name>
<keyword evidence="6" id="KW-0812">Transmembrane</keyword>
<dbReference type="EMBL" id="CAJVCH010554936">
    <property type="protein sequence ID" value="CAG7830251.1"/>
    <property type="molecule type" value="Genomic_DNA"/>
</dbReference>
<protein>
    <recommendedName>
        <fullName evidence="10">Protein quiver</fullName>
    </recommendedName>
</protein>
<comment type="subcellular location">
    <subcellularLocation>
        <location evidence="1">Membrane</location>
        <topology evidence="1">Lipid-anchor</topology>
        <topology evidence="1">GPI-anchor</topology>
    </subcellularLocation>
</comment>
<dbReference type="Pfam" id="PF17064">
    <property type="entry name" value="QVR"/>
    <property type="match status" value="1"/>
</dbReference>
<evidence type="ECO:0000256" key="7">
    <source>
        <dbReference type="SAM" id="SignalP"/>
    </source>
</evidence>
<evidence type="ECO:0008006" key="10">
    <source>
        <dbReference type="Google" id="ProtNLM"/>
    </source>
</evidence>
<reference evidence="8" key="1">
    <citation type="submission" date="2021-06" db="EMBL/GenBank/DDBJ databases">
        <authorList>
            <person name="Hodson N. C."/>
            <person name="Mongue J. A."/>
            <person name="Jaron S. K."/>
        </authorList>
    </citation>
    <scope>NUCLEOTIDE SEQUENCE</scope>
</reference>
<dbReference type="PANTHER" id="PTHR33562:SF14">
    <property type="entry name" value="PROTEIN QUIVER"/>
    <property type="match status" value="1"/>
</dbReference>
<evidence type="ECO:0000313" key="9">
    <source>
        <dbReference type="Proteomes" id="UP000708208"/>
    </source>
</evidence>
<evidence type="ECO:0000256" key="6">
    <source>
        <dbReference type="SAM" id="Phobius"/>
    </source>
</evidence>
<gene>
    <name evidence="8" type="ORF">AFUS01_LOCUS40068</name>
</gene>
<evidence type="ECO:0000256" key="2">
    <source>
        <dbReference type="ARBA" id="ARBA00022622"/>
    </source>
</evidence>
<dbReference type="AlphaFoldDB" id="A0A8J2Q1V1"/>
<keyword evidence="3 7" id="KW-0732">Signal</keyword>
<evidence type="ECO:0000313" key="8">
    <source>
        <dbReference type="EMBL" id="CAG7830251.1"/>
    </source>
</evidence>
<accession>A0A8J2Q1V1</accession>
<keyword evidence="6" id="KW-0472">Membrane</keyword>
<feature type="chain" id="PRO_5035260621" description="Protein quiver" evidence="7">
    <location>
        <begin position="23"/>
        <end position="158"/>
    </location>
</feature>
<keyword evidence="9" id="KW-1185">Reference proteome</keyword>
<feature type="transmembrane region" description="Helical" evidence="6">
    <location>
        <begin position="139"/>
        <end position="157"/>
    </location>
</feature>
<evidence type="ECO:0000256" key="5">
    <source>
        <dbReference type="ARBA" id="ARBA00023288"/>
    </source>
</evidence>
<keyword evidence="6" id="KW-1133">Transmembrane helix</keyword>
<dbReference type="GO" id="GO:0030431">
    <property type="term" value="P:sleep"/>
    <property type="evidence" value="ECO:0007669"/>
    <property type="project" value="InterPro"/>
</dbReference>
<keyword evidence="5" id="KW-0449">Lipoprotein</keyword>
<dbReference type="Proteomes" id="UP000708208">
    <property type="component" value="Unassembled WGS sequence"/>
</dbReference>
<evidence type="ECO:0000256" key="3">
    <source>
        <dbReference type="ARBA" id="ARBA00022729"/>
    </source>
</evidence>
<evidence type="ECO:0000256" key="4">
    <source>
        <dbReference type="ARBA" id="ARBA00023180"/>
    </source>
</evidence>
<sequence length="158" mass="17305">MHTPVFYSALVALVCCVSFATSLECYVCSSAEASKESKKCGSGKDVDDQYKIDCSKADAKYGGDKTVGNWTVCRKIITWVDYNLNENDTAGSDERILRKCGYNEEKHADGCFYRGGLGGRQRVCSCKTDNCNSAPKTSMTIVTLLGAFIPVFIVTLFK</sequence>
<dbReference type="PANTHER" id="PTHR33562">
    <property type="entry name" value="ATILLA, ISOFORM B-RELATED-RELATED"/>
    <property type="match status" value="1"/>
</dbReference>
<dbReference type="GO" id="GO:0098552">
    <property type="term" value="C:side of membrane"/>
    <property type="evidence" value="ECO:0007669"/>
    <property type="project" value="UniProtKB-KW"/>
</dbReference>